<keyword evidence="2" id="KW-0175">Coiled coil</keyword>
<name>A0ABM4AHU4_ZIZJJ</name>
<sequence length="925" mass="104860">MRTFFPSESCKETQLSALNPQSWLQVERGKLSKIASHSSSSSSSSIESLIKVPEPPILPFFKPVDYVEVLAQIHEELESCPPQDRSKLYLLQFQVFRGLGEGKLMRRSLRSAWQKASTVHEKLVFGAWLKYEKQGEELIADLLANCGKCAQEFGPVDISGQLPLQLSVSSYETVSMNGNQILKNVIFRIGDDKIVCDRQKISSLAAPFHAMLNGCFSESLCEDIDLSENNISASGMRAIDEFSKTGSLSEVSPNLLLEILVFANKFCCERLRDACDRKLASLVSSRDDAVELMEYALEENCRVLAASCLQAFLNDLPDCLNDNRVVEIFRHADRQQRLIMVGPASYSLYCLLSEVAMNLDPQSDTTACFLEQLVEFAENDQQRQLAFHQLGCVRLLRREYEEAERLFEASLNAGHIYSVVGLARLGYIKGHKLWSYEKLSSVISTISPLGWMYQERSLYHEGDQRWEDLEKATELDPTLTYPYMYRAASLMLKENVQAALAEINRVLGFKLALECLELRFCFYLALEDYQSAICDVQAILTLSPDYRMFEGRVAASQFRTLVREHVENWTTADCWLQLYDRWSSVDDIGSLSVIYQMLESDAAKGVLYFRQSLLLLRLNCPEAAMRSLQLARQHASSEHERLVYEGWILYDTGHCEEGLQKAEDSIKIKRSFEAFFLKAYALADSSQDPSCSSTVVSLLEDALKCPSDRLRKGQALNNLGSVYVDCQRLDLAADCYINALKIRHTRAHQGLARVHFLRNDKTAAYDEMTKLIEKARNNASAYEKRSEYCDRELTKADLEMVTRLDPLRVYPYRYRAAGIPGNSGWWVVFVSTRLIIGSKMPNPNTTHLLIVSVLMDSRKEKEAIGELSRAIAFKADLHLLHLRAAFHEHIGDVLGALRDCRAALSVDPNHQEMLELHSRVNSHEP</sequence>
<protein>
    <submittedName>
        <fullName evidence="4 5">ETO1-like protein 1 isoform X1</fullName>
    </submittedName>
</protein>
<gene>
    <name evidence="4 5" type="primary">LOC107425915</name>
</gene>
<evidence type="ECO:0000313" key="5">
    <source>
        <dbReference type="RefSeq" id="XP_060676298.1"/>
    </source>
</evidence>
<dbReference type="SUPFAM" id="SSF48452">
    <property type="entry name" value="TPR-like"/>
    <property type="match status" value="2"/>
</dbReference>
<dbReference type="Proteomes" id="UP001652623">
    <property type="component" value="Chromosome 9"/>
</dbReference>
<dbReference type="PANTHER" id="PTHR44203">
    <property type="entry name" value="ETO1-RELATED"/>
    <property type="match status" value="1"/>
</dbReference>
<keyword evidence="3" id="KW-1185">Reference proteome</keyword>
<dbReference type="InterPro" id="IPR019734">
    <property type="entry name" value="TPR_rpt"/>
</dbReference>
<dbReference type="InterPro" id="IPR011333">
    <property type="entry name" value="SKP1/BTB/POZ_sf"/>
</dbReference>
<comment type="pathway">
    <text evidence="1">Protein modification; protein ubiquitination.</text>
</comment>
<organism evidence="3 5">
    <name type="scientific">Ziziphus jujuba</name>
    <name type="common">Chinese jujube</name>
    <name type="synonym">Ziziphus sativa</name>
    <dbReference type="NCBI Taxonomy" id="326968"/>
    <lineage>
        <taxon>Eukaryota</taxon>
        <taxon>Viridiplantae</taxon>
        <taxon>Streptophyta</taxon>
        <taxon>Embryophyta</taxon>
        <taxon>Tracheophyta</taxon>
        <taxon>Spermatophyta</taxon>
        <taxon>Magnoliopsida</taxon>
        <taxon>eudicotyledons</taxon>
        <taxon>Gunneridae</taxon>
        <taxon>Pentapetalae</taxon>
        <taxon>rosids</taxon>
        <taxon>fabids</taxon>
        <taxon>Rosales</taxon>
        <taxon>Rhamnaceae</taxon>
        <taxon>Paliureae</taxon>
        <taxon>Ziziphus</taxon>
    </lineage>
</organism>
<dbReference type="Gene3D" id="3.30.710.10">
    <property type="entry name" value="Potassium Channel Kv1.1, Chain A"/>
    <property type="match status" value="1"/>
</dbReference>
<dbReference type="InterPro" id="IPR044631">
    <property type="entry name" value="ETO1-like"/>
</dbReference>
<evidence type="ECO:0000313" key="4">
    <source>
        <dbReference type="RefSeq" id="XP_060676297.1"/>
    </source>
</evidence>
<dbReference type="Gene3D" id="1.25.40.10">
    <property type="entry name" value="Tetratricopeptide repeat domain"/>
    <property type="match status" value="3"/>
</dbReference>
<dbReference type="SMART" id="SM00028">
    <property type="entry name" value="TPR"/>
    <property type="match status" value="5"/>
</dbReference>
<evidence type="ECO:0000313" key="3">
    <source>
        <dbReference type="Proteomes" id="UP001652623"/>
    </source>
</evidence>
<evidence type="ECO:0000256" key="2">
    <source>
        <dbReference type="SAM" id="Coils"/>
    </source>
</evidence>
<dbReference type="Pfam" id="PF13181">
    <property type="entry name" value="TPR_8"/>
    <property type="match status" value="1"/>
</dbReference>
<proteinExistence type="predicted"/>
<dbReference type="RefSeq" id="XP_060676297.1">
    <property type="nucleotide sequence ID" value="XM_060820314.1"/>
</dbReference>
<feature type="coiled-coil region" evidence="2">
    <location>
        <begin position="758"/>
        <end position="785"/>
    </location>
</feature>
<dbReference type="InterPro" id="IPR011990">
    <property type="entry name" value="TPR-like_helical_dom_sf"/>
</dbReference>
<accession>A0ABM4AHU4</accession>
<evidence type="ECO:0000256" key="1">
    <source>
        <dbReference type="ARBA" id="ARBA00004906"/>
    </source>
</evidence>
<dbReference type="SUPFAM" id="SSF54695">
    <property type="entry name" value="POZ domain"/>
    <property type="match status" value="1"/>
</dbReference>
<reference evidence="4 5" key="1">
    <citation type="submission" date="2025-05" db="UniProtKB">
        <authorList>
            <consortium name="RefSeq"/>
        </authorList>
    </citation>
    <scope>IDENTIFICATION</scope>
    <source>
        <tissue evidence="4 5">Seedling</tissue>
    </source>
</reference>
<dbReference type="PANTHER" id="PTHR44203:SF2">
    <property type="entry name" value="ETO1-LIKE PROTEIN 1"/>
    <property type="match status" value="1"/>
</dbReference>
<dbReference type="RefSeq" id="XP_060676298.1">
    <property type="nucleotide sequence ID" value="XM_060820315.1"/>
</dbReference>
<dbReference type="GeneID" id="107425915"/>